<dbReference type="SUPFAM" id="SSF53167">
    <property type="entry name" value="Purine and uridine phosphorylases"/>
    <property type="match status" value="1"/>
</dbReference>
<feature type="region of interest" description="Disordered" evidence="1">
    <location>
        <begin position="180"/>
        <end position="214"/>
    </location>
</feature>
<dbReference type="Pfam" id="PF19956">
    <property type="entry name" value="EAD2"/>
    <property type="match status" value="1"/>
</dbReference>
<sequence length="407" mass="44349">MSRSFGASSDVEVGIVTALPVECVALRMMVDELAELRVPGDPNHYRAGVLPSRDPERPHRVVTAVQAEDGTRNAAAICADMARSFPGLGTFVMCGIAGGVPALHQPDRDVRLGDIVVATKGVVDYDHVWTVDGSDTLRRSVQQPSKALIRADRELEMRELTGELPWAALLGTAQGRTAGFRRPAEETDPLRPQESVESRPDIRPEWPVGSPRVHRGAVGSADRLLRDAARRDALAGRHRIRAVEMEGSGVAVAADLHERQWFMVRGVADYCDNRTKNDVWHPYAALAAAAYVRALLAEAAPFGPDDRRPAGPAANGLQTVVDALLSVPAMRDDYQRRAVIALLPEHIRTAVPDSVLGRLHVVGLVRTCEHYPGGREALLDALRLTFGADDPEYRRINGIVERHWSAG</sequence>
<keyword evidence="5" id="KW-1185">Reference proteome</keyword>
<evidence type="ECO:0000313" key="4">
    <source>
        <dbReference type="EMBL" id="GIG94072.1"/>
    </source>
</evidence>
<evidence type="ECO:0000313" key="5">
    <source>
        <dbReference type="Proteomes" id="UP000621500"/>
    </source>
</evidence>
<evidence type="ECO:0008006" key="6">
    <source>
        <dbReference type="Google" id="ProtNLM"/>
    </source>
</evidence>
<dbReference type="EMBL" id="BONX01000003">
    <property type="protein sequence ID" value="GIG94072.1"/>
    <property type="molecule type" value="Genomic_DNA"/>
</dbReference>
<dbReference type="Proteomes" id="UP000621500">
    <property type="component" value="Unassembled WGS sequence"/>
</dbReference>
<dbReference type="Pfam" id="PF01048">
    <property type="entry name" value="PNP_UDP_1"/>
    <property type="match status" value="1"/>
</dbReference>
<feature type="domain" description="Nucleoside phosphorylase" evidence="2">
    <location>
        <begin position="59"/>
        <end position="278"/>
    </location>
</feature>
<dbReference type="PANTHER" id="PTHR46832:SF1">
    <property type="entry name" value="5'-METHYLTHIOADENOSINE_S-ADENOSYLHOMOCYSTEINE NUCLEOSIDASE"/>
    <property type="match status" value="1"/>
</dbReference>
<dbReference type="Gene3D" id="3.40.50.1580">
    <property type="entry name" value="Nucleoside phosphorylase domain"/>
    <property type="match status" value="1"/>
</dbReference>
<evidence type="ECO:0000259" key="3">
    <source>
        <dbReference type="Pfam" id="PF19956"/>
    </source>
</evidence>
<dbReference type="InterPro" id="IPR000845">
    <property type="entry name" value="Nucleoside_phosphorylase_d"/>
</dbReference>
<accession>A0ABQ4EH83</accession>
<comment type="caution">
    <text evidence="4">The sequence shown here is derived from an EMBL/GenBank/DDBJ whole genome shotgun (WGS) entry which is preliminary data.</text>
</comment>
<evidence type="ECO:0000256" key="1">
    <source>
        <dbReference type="SAM" id="MobiDB-lite"/>
    </source>
</evidence>
<proteinExistence type="predicted"/>
<organism evidence="4 5">
    <name type="scientific">Plantactinospora mayteni</name>
    <dbReference type="NCBI Taxonomy" id="566021"/>
    <lineage>
        <taxon>Bacteria</taxon>
        <taxon>Bacillati</taxon>
        <taxon>Actinomycetota</taxon>
        <taxon>Actinomycetes</taxon>
        <taxon>Micromonosporales</taxon>
        <taxon>Micromonosporaceae</taxon>
        <taxon>Plantactinospora</taxon>
    </lineage>
</organism>
<reference evidence="4 5" key="1">
    <citation type="submission" date="2021-01" db="EMBL/GenBank/DDBJ databases">
        <title>Whole genome shotgun sequence of Plantactinospora mayteni NBRC 109088.</title>
        <authorList>
            <person name="Komaki H."/>
            <person name="Tamura T."/>
        </authorList>
    </citation>
    <scope>NUCLEOTIDE SEQUENCE [LARGE SCALE GENOMIC DNA]</scope>
    <source>
        <strain evidence="4 5">NBRC 109088</strain>
    </source>
</reference>
<dbReference type="RefSeq" id="WP_203855725.1">
    <property type="nucleotide sequence ID" value="NZ_BAAAZQ010000002.1"/>
</dbReference>
<feature type="compositionally biased region" description="Basic and acidic residues" evidence="1">
    <location>
        <begin position="182"/>
        <end position="204"/>
    </location>
</feature>
<protein>
    <recommendedName>
        <fullName evidence="6">Nucleoside phosphorylase domain-containing protein</fullName>
    </recommendedName>
</protein>
<evidence type="ECO:0000259" key="2">
    <source>
        <dbReference type="Pfam" id="PF01048"/>
    </source>
</evidence>
<feature type="domain" description="Effector-associated" evidence="3">
    <location>
        <begin position="321"/>
        <end position="397"/>
    </location>
</feature>
<gene>
    <name evidence="4" type="ORF">Pma05_06450</name>
</gene>
<dbReference type="PANTHER" id="PTHR46832">
    <property type="entry name" value="5'-METHYLTHIOADENOSINE/S-ADENOSYLHOMOCYSTEINE NUCLEOSIDASE"/>
    <property type="match status" value="1"/>
</dbReference>
<dbReference type="InterPro" id="IPR045431">
    <property type="entry name" value="EAD2"/>
</dbReference>
<dbReference type="InterPro" id="IPR035994">
    <property type="entry name" value="Nucleoside_phosphorylase_sf"/>
</dbReference>
<name>A0ABQ4EH83_9ACTN</name>